<accession>A0A0L0F671</accession>
<organism evidence="2 3">
    <name type="scientific">Sphaeroforma arctica JP610</name>
    <dbReference type="NCBI Taxonomy" id="667725"/>
    <lineage>
        <taxon>Eukaryota</taxon>
        <taxon>Ichthyosporea</taxon>
        <taxon>Ichthyophonida</taxon>
        <taxon>Sphaeroforma</taxon>
    </lineage>
</organism>
<evidence type="ECO:0000313" key="2">
    <source>
        <dbReference type="EMBL" id="KNC71648.1"/>
    </source>
</evidence>
<feature type="compositionally biased region" description="Polar residues" evidence="1">
    <location>
        <begin position="138"/>
        <end position="155"/>
    </location>
</feature>
<reference evidence="2 3" key="1">
    <citation type="submission" date="2011-02" db="EMBL/GenBank/DDBJ databases">
        <title>The Genome Sequence of Sphaeroforma arctica JP610.</title>
        <authorList>
            <consortium name="The Broad Institute Genome Sequencing Platform"/>
            <person name="Russ C."/>
            <person name="Cuomo C."/>
            <person name="Young S.K."/>
            <person name="Zeng Q."/>
            <person name="Gargeya S."/>
            <person name="Alvarado L."/>
            <person name="Berlin A."/>
            <person name="Chapman S.B."/>
            <person name="Chen Z."/>
            <person name="Freedman E."/>
            <person name="Gellesch M."/>
            <person name="Goldberg J."/>
            <person name="Griggs A."/>
            <person name="Gujja S."/>
            <person name="Heilman E."/>
            <person name="Heiman D."/>
            <person name="Howarth C."/>
            <person name="Mehta T."/>
            <person name="Neiman D."/>
            <person name="Pearson M."/>
            <person name="Roberts A."/>
            <person name="Saif S."/>
            <person name="Shea T."/>
            <person name="Shenoy N."/>
            <person name="Sisk P."/>
            <person name="Stolte C."/>
            <person name="Sykes S."/>
            <person name="White J."/>
            <person name="Yandava C."/>
            <person name="Burger G."/>
            <person name="Gray M.W."/>
            <person name="Holland P.W.H."/>
            <person name="King N."/>
            <person name="Lang F.B.F."/>
            <person name="Roger A.J."/>
            <person name="Ruiz-Trillo I."/>
            <person name="Haas B."/>
            <person name="Nusbaum C."/>
            <person name="Birren B."/>
        </authorList>
    </citation>
    <scope>NUCLEOTIDE SEQUENCE [LARGE SCALE GENOMIC DNA]</scope>
    <source>
        <strain evidence="2 3">JP610</strain>
    </source>
</reference>
<sequence length="204" mass="22571">KLQFSKTKSDAVAKHRGNFIPRPRRPKGEKRRLEMEALDRVRRALEQQSTGPGWNHGGYPDQAQHLDTQQQAGNEYYSHGDPNSSMNTNNMNNNNNNNNSSYPSNMQQNPSAMGESKSSMPSGDYRSMATQAQQQQQPYTNTGNAYSNQPPQQFSGPPPTQAPPAALAAPVNPPNHILLLTGLPAGTTQDIIYGLFNRFYGLKE</sequence>
<evidence type="ECO:0000313" key="3">
    <source>
        <dbReference type="Proteomes" id="UP000054560"/>
    </source>
</evidence>
<feature type="compositionally biased region" description="Basic residues" evidence="1">
    <location>
        <begin position="14"/>
        <end position="30"/>
    </location>
</feature>
<gene>
    <name evidence="2" type="ORF">SARC_15812</name>
</gene>
<protein>
    <recommendedName>
        <fullName evidence="4">RRM domain-containing protein</fullName>
    </recommendedName>
</protein>
<feature type="non-terminal residue" evidence="2">
    <location>
        <position position="204"/>
    </location>
</feature>
<dbReference type="RefSeq" id="XP_014145550.1">
    <property type="nucleotide sequence ID" value="XM_014290075.1"/>
</dbReference>
<dbReference type="AlphaFoldDB" id="A0A0L0F671"/>
<dbReference type="GeneID" id="25916316"/>
<evidence type="ECO:0008006" key="4">
    <source>
        <dbReference type="Google" id="ProtNLM"/>
    </source>
</evidence>
<evidence type="ECO:0000256" key="1">
    <source>
        <dbReference type="SAM" id="MobiDB-lite"/>
    </source>
</evidence>
<dbReference type="Proteomes" id="UP000054560">
    <property type="component" value="Unassembled WGS sequence"/>
</dbReference>
<keyword evidence="3" id="KW-1185">Reference proteome</keyword>
<proteinExistence type="predicted"/>
<feature type="region of interest" description="Disordered" evidence="1">
    <location>
        <begin position="1"/>
        <end position="169"/>
    </location>
</feature>
<feature type="non-terminal residue" evidence="2">
    <location>
        <position position="1"/>
    </location>
</feature>
<name>A0A0L0F671_9EUKA</name>
<feature type="compositionally biased region" description="Basic and acidic residues" evidence="1">
    <location>
        <begin position="31"/>
        <end position="45"/>
    </location>
</feature>
<feature type="compositionally biased region" description="Low complexity" evidence="1">
    <location>
        <begin position="82"/>
        <end position="111"/>
    </location>
</feature>
<dbReference type="EMBL" id="KQ248385">
    <property type="protein sequence ID" value="KNC71648.1"/>
    <property type="molecule type" value="Genomic_DNA"/>
</dbReference>